<keyword evidence="3 10" id="KW-0418">Kinase</keyword>
<dbReference type="SUPFAM" id="SSF48452">
    <property type="entry name" value="TPR-like"/>
    <property type="match status" value="1"/>
</dbReference>
<keyword evidence="5 6" id="KW-0238">DNA-binding</keyword>
<dbReference type="GO" id="GO:0006355">
    <property type="term" value="P:regulation of DNA-templated transcription"/>
    <property type="evidence" value="ECO:0007669"/>
    <property type="project" value="InterPro"/>
</dbReference>
<keyword evidence="7" id="KW-0812">Transmembrane</keyword>
<dbReference type="PROSITE" id="PS00108">
    <property type="entry name" value="PROTEIN_KINASE_ST"/>
    <property type="match status" value="1"/>
</dbReference>
<accession>A0A840Z3T9</accession>
<evidence type="ECO:0000256" key="2">
    <source>
        <dbReference type="ARBA" id="ARBA00022741"/>
    </source>
</evidence>
<evidence type="ECO:0000256" key="7">
    <source>
        <dbReference type="SAM" id="Phobius"/>
    </source>
</evidence>
<dbReference type="InterPro" id="IPR011009">
    <property type="entry name" value="Kinase-like_dom_sf"/>
</dbReference>
<dbReference type="Proteomes" id="UP000554342">
    <property type="component" value="Unassembled WGS sequence"/>
</dbReference>
<dbReference type="GO" id="GO:0005524">
    <property type="term" value="F:ATP binding"/>
    <property type="evidence" value="ECO:0007669"/>
    <property type="project" value="UniProtKB-KW"/>
</dbReference>
<dbReference type="Gene3D" id="1.10.10.10">
    <property type="entry name" value="Winged helix-like DNA-binding domain superfamily/Winged helix DNA-binding domain"/>
    <property type="match status" value="1"/>
</dbReference>
<evidence type="ECO:0000313" key="11">
    <source>
        <dbReference type="Proteomes" id="UP000554342"/>
    </source>
</evidence>
<reference evidence="10 11" key="1">
    <citation type="submission" date="2020-08" db="EMBL/GenBank/DDBJ databases">
        <title>Genomic Encyclopedia of Type Strains, Phase IV (KMG-IV): sequencing the most valuable type-strain genomes for metagenomic binning, comparative biology and taxonomic classification.</title>
        <authorList>
            <person name="Goeker M."/>
        </authorList>
    </citation>
    <scope>NUCLEOTIDE SEQUENCE [LARGE SCALE GENOMIC DNA]</scope>
    <source>
        <strain evidence="10 11">DSM 27203</strain>
    </source>
</reference>
<dbReference type="PANTHER" id="PTHR43289">
    <property type="entry name" value="MITOGEN-ACTIVATED PROTEIN KINASE KINASE KINASE 20-RELATED"/>
    <property type="match status" value="1"/>
</dbReference>
<dbReference type="InterPro" id="IPR011990">
    <property type="entry name" value="TPR-like_helical_dom_sf"/>
</dbReference>
<dbReference type="GO" id="GO:0000160">
    <property type="term" value="P:phosphorelay signal transduction system"/>
    <property type="evidence" value="ECO:0007669"/>
    <property type="project" value="InterPro"/>
</dbReference>
<dbReference type="SUPFAM" id="SSF56112">
    <property type="entry name" value="Protein kinase-like (PK-like)"/>
    <property type="match status" value="1"/>
</dbReference>
<keyword evidence="11" id="KW-1185">Reference proteome</keyword>
<evidence type="ECO:0000256" key="3">
    <source>
        <dbReference type="ARBA" id="ARBA00022777"/>
    </source>
</evidence>
<dbReference type="EMBL" id="JACIJI010000014">
    <property type="protein sequence ID" value="MBB5720346.1"/>
    <property type="molecule type" value="Genomic_DNA"/>
</dbReference>
<keyword evidence="10" id="KW-0723">Serine/threonine-protein kinase</keyword>
<dbReference type="PANTHER" id="PTHR43289:SF6">
    <property type="entry name" value="SERINE_THREONINE-PROTEIN KINASE NEKL-3"/>
    <property type="match status" value="1"/>
</dbReference>
<evidence type="ECO:0000256" key="4">
    <source>
        <dbReference type="ARBA" id="ARBA00022840"/>
    </source>
</evidence>
<feature type="domain" description="Protein kinase" evidence="8">
    <location>
        <begin position="136"/>
        <end position="428"/>
    </location>
</feature>
<dbReference type="GO" id="GO:0004674">
    <property type="term" value="F:protein serine/threonine kinase activity"/>
    <property type="evidence" value="ECO:0007669"/>
    <property type="project" value="UniProtKB-KW"/>
</dbReference>
<evidence type="ECO:0000313" key="10">
    <source>
        <dbReference type="EMBL" id="MBB5720346.1"/>
    </source>
</evidence>
<dbReference type="PROSITE" id="PS50011">
    <property type="entry name" value="PROTEIN_KINASE_DOM"/>
    <property type="match status" value="1"/>
</dbReference>
<dbReference type="InterPro" id="IPR001867">
    <property type="entry name" value="OmpR/PhoB-type_DNA-bd"/>
</dbReference>
<dbReference type="PROSITE" id="PS51755">
    <property type="entry name" value="OMPR_PHOB"/>
    <property type="match status" value="1"/>
</dbReference>
<dbReference type="CDD" id="cd00383">
    <property type="entry name" value="trans_reg_C"/>
    <property type="match status" value="1"/>
</dbReference>
<dbReference type="GO" id="GO:0003677">
    <property type="term" value="F:DNA binding"/>
    <property type="evidence" value="ECO:0007669"/>
    <property type="project" value="UniProtKB-UniRule"/>
</dbReference>
<dbReference type="Pfam" id="PF00486">
    <property type="entry name" value="Trans_reg_C"/>
    <property type="match status" value="1"/>
</dbReference>
<feature type="transmembrane region" description="Helical" evidence="7">
    <location>
        <begin position="430"/>
        <end position="449"/>
    </location>
</feature>
<protein>
    <submittedName>
        <fullName evidence="10">Non-specific serine/threonine protein kinase</fullName>
        <ecNumber evidence="10">2.7.11.1</ecNumber>
    </submittedName>
</protein>
<evidence type="ECO:0000256" key="1">
    <source>
        <dbReference type="ARBA" id="ARBA00022679"/>
    </source>
</evidence>
<evidence type="ECO:0000256" key="6">
    <source>
        <dbReference type="PROSITE-ProRule" id="PRU01091"/>
    </source>
</evidence>
<dbReference type="InterPro" id="IPR008271">
    <property type="entry name" value="Ser/Thr_kinase_AS"/>
</dbReference>
<sequence length="902" mass="97759">MTDDTYARRRRRLWRFSSVELDEASWILRVNGISVSIETKPLAVLHELLLRSGEVITKDELLDSVWAGYMVVEGSLATAVSKLRKVIGDRSGTIIETVPRIGYRLTAPVEVDGIDTPLAPRFEFEQGDRVPGRRQWILAAPLGDSGAADVWKACHEKTGELRVFKFAETPDTLRALKREAALSRLLTASEGDAAPIVRLFEWNFEHAPYFLELAWGGEDLLHWSPDEGDERQQRIALAIRICRAVQAMHGVGILHKDLKPANILIAVEGGDQRVKLVDFGSGRLMDSALLNAFNVTDPGSLDAAEDSSDRSATFAYRAPELIGDTPPTVASDIYALGLIVFQLVVGDWTRTLSPGWENLIDDPILRDDIACAAAGNPAERLQGAGVLADRLSSLEQRREAAIEAASTAARARELARVEERRRARRPWIRAAVAALGIGIVSSTAFGVYAEDQRSRAVAARQVAEASYNFLAEDVLAQPDPTKSAANESVVEAVKRSAGAIDRRFSGQPGIAARLYVAMGRAFQKRGEINTASQAYDHADRLFRAAGEADSDDAIIERLDKAQLQAVSGDLAGMKAAQASVEREAQALGARGERDKLGFLLATTRGTLAYLANPAKSEQAFRSALSIARRYPDAASVPAQLKVETSLALSMMRQGRVTEAEPLMRRVVAKSSALLGTTHADTLVARLNLLQTQNLLGRSAMVVAGASRLLPLFNERFGPDHRSTLALHSMRYDGLAALGRYREAADDAKQVWKGASRMAGANTHQALVGETDYASALCQAGSASTGAPIAQDALTRARKAFAESYPLTHAIAYYTAVCLLDIGRYREAQLLLNGVDRAKVASIVGDAHWGGQVDAALARIEMAKGNRKAAGELLQSASQSMQNDNDPELRNAVEQLNRQFGTS</sequence>
<dbReference type="AlphaFoldDB" id="A0A840Z3T9"/>
<dbReference type="InterPro" id="IPR036388">
    <property type="entry name" value="WH-like_DNA-bd_sf"/>
</dbReference>
<dbReference type="EC" id="2.7.11.1" evidence="10"/>
<organism evidence="10 11">
    <name type="scientific">Stakelama sediminis</name>
    <dbReference type="NCBI Taxonomy" id="463200"/>
    <lineage>
        <taxon>Bacteria</taxon>
        <taxon>Pseudomonadati</taxon>
        <taxon>Pseudomonadota</taxon>
        <taxon>Alphaproteobacteria</taxon>
        <taxon>Sphingomonadales</taxon>
        <taxon>Sphingomonadaceae</taxon>
        <taxon>Stakelama</taxon>
    </lineage>
</organism>
<dbReference type="SMART" id="SM00862">
    <property type="entry name" value="Trans_reg_C"/>
    <property type="match status" value="1"/>
</dbReference>
<comment type="caution">
    <text evidence="10">The sequence shown here is derived from an EMBL/GenBank/DDBJ whole genome shotgun (WGS) entry which is preliminary data.</text>
</comment>
<dbReference type="SUPFAM" id="SSF46894">
    <property type="entry name" value="C-terminal effector domain of the bipartite response regulators"/>
    <property type="match status" value="1"/>
</dbReference>
<dbReference type="Gene3D" id="1.10.510.10">
    <property type="entry name" value="Transferase(Phosphotransferase) domain 1"/>
    <property type="match status" value="1"/>
</dbReference>
<dbReference type="InterPro" id="IPR016032">
    <property type="entry name" value="Sig_transdc_resp-reg_C-effctor"/>
</dbReference>
<dbReference type="RefSeq" id="WP_184006095.1">
    <property type="nucleotide sequence ID" value="NZ_BAABIF010000011.1"/>
</dbReference>
<name>A0A840Z3T9_9SPHN</name>
<evidence type="ECO:0000259" key="8">
    <source>
        <dbReference type="PROSITE" id="PS50011"/>
    </source>
</evidence>
<keyword evidence="1 10" id="KW-0808">Transferase</keyword>
<dbReference type="SMART" id="SM00220">
    <property type="entry name" value="S_TKc"/>
    <property type="match status" value="1"/>
</dbReference>
<keyword evidence="7" id="KW-1133">Transmembrane helix</keyword>
<proteinExistence type="predicted"/>
<dbReference type="InterPro" id="IPR000719">
    <property type="entry name" value="Prot_kinase_dom"/>
</dbReference>
<evidence type="ECO:0000256" key="5">
    <source>
        <dbReference type="ARBA" id="ARBA00023125"/>
    </source>
</evidence>
<evidence type="ECO:0000259" key="9">
    <source>
        <dbReference type="PROSITE" id="PS51755"/>
    </source>
</evidence>
<keyword evidence="7" id="KW-0472">Membrane</keyword>
<keyword evidence="2" id="KW-0547">Nucleotide-binding</keyword>
<dbReference type="Pfam" id="PF00069">
    <property type="entry name" value="Pkinase"/>
    <property type="match status" value="1"/>
</dbReference>
<gene>
    <name evidence="10" type="ORF">FHR23_003312</name>
</gene>
<feature type="DNA-binding region" description="OmpR/PhoB-type" evidence="6">
    <location>
        <begin position="11"/>
        <end position="107"/>
    </location>
</feature>
<keyword evidence="4" id="KW-0067">ATP-binding</keyword>
<dbReference type="Gene3D" id="1.25.40.10">
    <property type="entry name" value="Tetratricopeptide repeat domain"/>
    <property type="match status" value="2"/>
</dbReference>
<feature type="domain" description="OmpR/PhoB-type" evidence="9">
    <location>
        <begin position="11"/>
        <end position="107"/>
    </location>
</feature>